<evidence type="ECO:0000313" key="4">
    <source>
        <dbReference type="EMBL" id="PKT82425.1"/>
    </source>
</evidence>
<dbReference type="InterPro" id="IPR002780">
    <property type="entry name" value="Hyd_form_HypD"/>
</dbReference>
<dbReference type="EMBL" id="MBPK01000004">
    <property type="protein sequence ID" value="PKT82425.1"/>
    <property type="molecule type" value="Genomic_DNA"/>
</dbReference>
<dbReference type="InterPro" id="IPR042243">
    <property type="entry name" value="HypD_1"/>
</dbReference>
<protein>
    <submittedName>
        <fullName evidence="4">Hydrogenase formation protein HypD</fullName>
    </submittedName>
</protein>
<comment type="similarity">
    <text evidence="1">Belongs to the HypD family.</text>
</comment>
<dbReference type="PANTHER" id="PTHR30149">
    <property type="entry name" value="HYDROGENASE PROTEIN ASSEMBLY PROTEIN HYPD"/>
    <property type="match status" value="1"/>
</dbReference>
<reference evidence="4 5" key="1">
    <citation type="submission" date="2016-07" db="EMBL/GenBank/DDBJ databases">
        <title>Detection of Helicobacter winghamensis from caecal content of red fox (Vulpes vulpes).</title>
        <authorList>
            <person name="Zanoni R.G."/>
            <person name="Florio D."/>
            <person name="Caffara M."/>
            <person name="Renzi M."/>
            <person name="Parisi A."/>
            <person name="Pasquali F."/>
            <person name="Manfreda G."/>
        </authorList>
    </citation>
    <scope>NUCLEOTIDE SEQUENCE [LARGE SCALE GENOMIC DNA]</scope>
    <source>
        <strain evidence="4 5">295_13</strain>
    </source>
</reference>
<keyword evidence="2" id="KW-0479">Metal-binding</keyword>
<dbReference type="InterPro" id="IPR042244">
    <property type="entry name" value="HypD_2_sf"/>
</dbReference>
<dbReference type="PIRSF" id="PIRSF005622">
    <property type="entry name" value="Hydrgn_mat_hypD"/>
    <property type="match status" value="1"/>
</dbReference>
<dbReference type="STRING" id="556267.HWAG_01407"/>
<organism evidence="4 5">
    <name type="scientific">Helicobacter winghamensis</name>
    <dbReference type="NCBI Taxonomy" id="157268"/>
    <lineage>
        <taxon>Bacteria</taxon>
        <taxon>Pseudomonadati</taxon>
        <taxon>Campylobacterota</taxon>
        <taxon>Epsilonproteobacteria</taxon>
        <taxon>Campylobacterales</taxon>
        <taxon>Helicobacteraceae</taxon>
        <taxon>Helicobacter</taxon>
    </lineage>
</organism>
<keyword evidence="5" id="KW-1185">Reference proteome</keyword>
<evidence type="ECO:0000256" key="3">
    <source>
        <dbReference type="ARBA" id="ARBA00023004"/>
    </source>
</evidence>
<gene>
    <name evidence="4" type="ORF">BCM31_04245</name>
</gene>
<accession>A0A2N3PL53</accession>
<dbReference type="GO" id="GO:0005506">
    <property type="term" value="F:iron ion binding"/>
    <property type="evidence" value="ECO:0007669"/>
    <property type="project" value="TreeGrafter"/>
</dbReference>
<evidence type="ECO:0000256" key="1">
    <source>
        <dbReference type="ARBA" id="ARBA00007888"/>
    </source>
</evidence>
<dbReference type="NCBIfam" id="TIGR00075">
    <property type="entry name" value="hypD"/>
    <property type="match status" value="1"/>
</dbReference>
<dbReference type="Gene3D" id="6.10.20.100">
    <property type="match status" value="1"/>
</dbReference>
<keyword evidence="3" id="KW-0408">Iron</keyword>
<dbReference type="Gene3D" id="3.40.50.11750">
    <property type="entry name" value="HypD, alpha/beta domain 1"/>
    <property type="match status" value="2"/>
</dbReference>
<dbReference type="AlphaFoldDB" id="A0A2N3PL53"/>
<dbReference type="GO" id="GO:0051539">
    <property type="term" value="F:4 iron, 4 sulfur cluster binding"/>
    <property type="evidence" value="ECO:0007669"/>
    <property type="project" value="TreeGrafter"/>
</dbReference>
<proteinExistence type="inferred from homology"/>
<name>A0A2N3PL53_9HELI</name>
<dbReference type="Proteomes" id="UP000233350">
    <property type="component" value="Unassembled WGS sequence"/>
</dbReference>
<dbReference type="PANTHER" id="PTHR30149:SF0">
    <property type="entry name" value="HYDROGENASE MATURATION FACTOR HYPD"/>
    <property type="match status" value="1"/>
</dbReference>
<evidence type="ECO:0000313" key="5">
    <source>
        <dbReference type="Proteomes" id="UP000233350"/>
    </source>
</evidence>
<dbReference type="Pfam" id="PF01924">
    <property type="entry name" value="HypD"/>
    <property type="match status" value="1"/>
</dbReference>
<sequence length="373" mass="41509">MQENPYISTYRNSKSIERVFSAINKLSQSLKKPLKIMEVCGGHTHTIMKYALPSLLPKNIEFIHGPGCPVCVMPKNRIDYAYKIAKIKDIILVTLGDMIKVPGSYGSLQNARASGLDVRFVYSPLDVLKIAQENPNKRVVYFAIGFETTTPMSAALLERVIEQKLENVLIHSNHILVPPPLHSILSAKDCQINALLAPSHVSVITGSKIYEPLLEQYQIPIVVCGFEPLDVAESLLSILRQVFESAPKVETQYARSVTREGNLKAQQLVEKYFILDSNFFWRGLGEIPHSSLRLRDEFAKYDASVVFKDYLGGIAKDDHKNCLCGEILKGNKKPYDCKLFGKACTPQNPLGSCMVSSEGACAAYYKYKGISAS</sequence>
<dbReference type="GO" id="GO:0051604">
    <property type="term" value="P:protein maturation"/>
    <property type="evidence" value="ECO:0007669"/>
    <property type="project" value="TreeGrafter"/>
</dbReference>
<comment type="caution">
    <text evidence="4">The sequence shown here is derived from an EMBL/GenBank/DDBJ whole genome shotgun (WGS) entry which is preliminary data.</text>
</comment>
<evidence type="ECO:0000256" key="2">
    <source>
        <dbReference type="ARBA" id="ARBA00022723"/>
    </source>
</evidence>
<dbReference type="OrthoDB" id="9770424at2"/>
<dbReference type="GO" id="GO:0070025">
    <property type="term" value="F:carbon monoxide binding"/>
    <property type="evidence" value="ECO:0007669"/>
    <property type="project" value="TreeGrafter"/>
</dbReference>
<dbReference type="RefSeq" id="WP_101312923.1">
    <property type="nucleotide sequence ID" value="NZ_CP063529.1"/>
</dbReference>